<dbReference type="Proteomes" id="UP000680514">
    <property type="component" value="Chromosome"/>
</dbReference>
<dbReference type="SMART" id="SM01080">
    <property type="entry name" value="CHASE2"/>
    <property type="match status" value="1"/>
</dbReference>
<gene>
    <name evidence="4" type="ORF">LYSHEL_21110</name>
</gene>
<evidence type="ECO:0000256" key="2">
    <source>
        <dbReference type="SAM" id="Phobius"/>
    </source>
</evidence>
<evidence type="ECO:0000313" key="4">
    <source>
        <dbReference type="EMBL" id="BCT96240.1"/>
    </source>
</evidence>
<feature type="transmembrane region" description="Helical" evidence="2">
    <location>
        <begin position="44"/>
        <end position="66"/>
    </location>
</feature>
<keyword evidence="2" id="KW-0472">Membrane</keyword>
<keyword evidence="2" id="KW-0812">Transmembrane</keyword>
<evidence type="ECO:0000313" key="5">
    <source>
        <dbReference type="Proteomes" id="UP000680514"/>
    </source>
</evidence>
<proteinExistence type="predicted"/>
<evidence type="ECO:0000256" key="1">
    <source>
        <dbReference type="SAM" id="MobiDB-lite"/>
    </source>
</evidence>
<dbReference type="EMBL" id="AP024546">
    <property type="protein sequence ID" value="BCT96240.1"/>
    <property type="molecule type" value="Genomic_DNA"/>
</dbReference>
<sequence>MGRPRGGKRKLLTWVDAWMASSADAFINAWTFVERSYKRPFSRLALRLKFAFYPVLALLAIGWLAYDWGVAGYGGARSLNSAEDAVFDTVIKSRPVQPPTSKRVVVVEIDDCSIDQFRKRGEGGWPWSRQRHADLLDALDRAGIKAVGYDVMFAEPSPVDPIGDDTLESMAEGGAGRFVFGASHLDDDFNATTGTTTTGTTRASLAPGAFARIPSAERPGPSLALLLPYGKSMRTHAGLINVERGVDGVLRDIPLSLSAGDWAVPSLALRLAVFDTGRPAASFPASVRPDWRNGDEHRLPFISAFDLIEGKRVCDKSPIPDLKGRIALVGYTASGLNDAKPVPVKPAMAGVEVHAEATAALVDGTAIWMPPPSLKYLLAATLVLLTAFAFFRGEPATDIDSVFVATNLVLLILAYAGLTFFRVFFDIYASIGFVSLCFGACRTYAAIQRGRAVGNGDFLEEFDPDRDRCLVFARVRFVPYSALDERAAARRRREYRRRLRRFLYAGSDAVMLEGVVERKSWLHETLDDLMLMVWKGDDLPQAIALAKRDLADLHAYLNAYDDRLDDDGIVLVYVMASEVDENADRTPDDSGDRGNRLRLREALGQLLDAPGEWPLSAENPLLQGDPSCNPGAAACNTPPTE</sequence>
<accession>A0ABM7QF27</accession>
<keyword evidence="2" id="KW-1133">Transmembrane helix</keyword>
<dbReference type="InterPro" id="IPR007890">
    <property type="entry name" value="CHASE2"/>
</dbReference>
<organism evidence="4 5">
    <name type="scientific">Lysobacter helvus</name>
    <dbReference type="NCBI Taxonomy" id="2675059"/>
    <lineage>
        <taxon>Bacteria</taxon>
        <taxon>Pseudomonadati</taxon>
        <taxon>Pseudomonadota</taxon>
        <taxon>Gammaproteobacteria</taxon>
        <taxon>Lysobacterales</taxon>
        <taxon>Lysobacteraceae</taxon>
        <taxon>Lysobacter</taxon>
    </lineage>
</organism>
<dbReference type="Pfam" id="PF05226">
    <property type="entry name" value="CHASE2"/>
    <property type="match status" value="1"/>
</dbReference>
<feature type="transmembrane region" description="Helical" evidence="2">
    <location>
        <begin position="403"/>
        <end position="421"/>
    </location>
</feature>
<feature type="region of interest" description="Disordered" evidence="1">
    <location>
        <begin position="610"/>
        <end position="641"/>
    </location>
</feature>
<feature type="transmembrane region" description="Helical" evidence="2">
    <location>
        <begin position="374"/>
        <end position="391"/>
    </location>
</feature>
<dbReference type="RefSeq" id="WP_213434028.1">
    <property type="nucleotide sequence ID" value="NZ_AP024546.1"/>
</dbReference>
<protein>
    <recommendedName>
        <fullName evidence="3">CHASE2 domain-containing protein</fullName>
    </recommendedName>
</protein>
<keyword evidence="5" id="KW-1185">Reference proteome</keyword>
<feature type="domain" description="CHASE2" evidence="3">
    <location>
        <begin position="79"/>
        <end position="390"/>
    </location>
</feature>
<name>A0ABM7QF27_9GAMM</name>
<reference evidence="4 5" key="1">
    <citation type="submission" date="2021-03" db="EMBL/GenBank/DDBJ databases">
        <title>Complete Genome Sequences of Two Lysobacter Strains Isolated from Sea Water (Lysobacter caseinilyticus) and Soil (Lysobacter helvus) in South Korea.</title>
        <authorList>
            <person name="Watanabe Y."/>
            <person name="Arakawa K."/>
        </authorList>
    </citation>
    <scope>NUCLEOTIDE SEQUENCE [LARGE SCALE GENOMIC DNA]</scope>
    <source>
        <strain evidence="4 5">D10</strain>
    </source>
</reference>
<evidence type="ECO:0000259" key="3">
    <source>
        <dbReference type="SMART" id="SM01080"/>
    </source>
</evidence>